<comment type="caution">
    <text evidence="7">The sequence shown here is derived from an EMBL/GenBank/DDBJ whole genome shotgun (WGS) entry which is preliminary data.</text>
</comment>
<proteinExistence type="predicted"/>
<dbReference type="NCBIfam" id="TIGR02467">
    <property type="entry name" value="CbiE"/>
    <property type="match status" value="1"/>
</dbReference>
<dbReference type="PIRSF" id="PIRSF036428">
    <property type="entry name" value="CobL"/>
    <property type="match status" value="1"/>
</dbReference>
<dbReference type="InterPro" id="IPR012818">
    <property type="entry name" value="CbiE"/>
</dbReference>
<dbReference type="CDD" id="cd02440">
    <property type="entry name" value="AdoMet_MTases"/>
    <property type="match status" value="1"/>
</dbReference>
<reference evidence="7 8" key="1">
    <citation type="submission" date="2019-11" db="EMBL/GenBank/DDBJ databases">
        <authorList>
            <person name="Jiang L.-Q."/>
        </authorList>
    </citation>
    <scope>NUCLEOTIDE SEQUENCE [LARGE SCALE GENOMIC DNA]</scope>
    <source>
        <strain evidence="7 8">YIM 132087</strain>
    </source>
</reference>
<organism evidence="7 8">
    <name type="scientific">Nakamurella alba</name>
    <dbReference type="NCBI Taxonomy" id="2665158"/>
    <lineage>
        <taxon>Bacteria</taxon>
        <taxon>Bacillati</taxon>
        <taxon>Actinomycetota</taxon>
        <taxon>Actinomycetes</taxon>
        <taxon>Nakamurellales</taxon>
        <taxon>Nakamurellaceae</taxon>
        <taxon>Nakamurella</taxon>
    </lineage>
</organism>
<protein>
    <submittedName>
        <fullName evidence="7">Precorrin-6y C5,15-methyltransferase (Decarboxylating) subunit CbiE</fullName>
    </submittedName>
</protein>
<dbReference type="SUPFAM" id="SSF53335">
    <property type="entry name" value="S-adenosyl-L-methionine-dependent methyltransferases"/>
    <property type="match status" value="1"/>
</dbReference>
<dbReference type="InterPro" id="IPR014777">
    <property type="entry name" value="4pyrrole_Mease_sub1"/>
</dbReference>
<dbReference type="Gene3D" id="3.40.1010.10">
    <property type="entry name" value="Cobalt-precorrin-4 Transmethylase, Domain 1"/>
    <property type="match status" value="1"/>
</dbReference>
<keyword evidence="3 7" id="KW-0489">Methyltransferase</keyword>
<dbReference type="InterPro" id="IPR050714">
    <property type="entry name" value="Cobalamin_biosynth_MTase"/>
</dbReference>
<keyword evidence="2" id="KW-0169">Cobalamin biosynthesis</keyword>
<dbReference type="NCBIfam" id="TIGR02469">
    <property type="entry name" value="CbiT"/>
    <property type="match status" value="1"/>
</dbReference>
<evidence type="ECO:0000256" key="1">
    <source>
        <dbReference type="ARBA" id="ARBA00004953"/>
    </source>
</evidence>
<evidence type="ECO:0000256" key="4">
    <source>
        <dbReference type="ARBA" id="ARBA00022679"/>
    </source>
</evidence>
<comment type="pathway">
    <text evidence="1">Cofactor biosynthesis; adenosylcobalamin biosynthesis.</text>
</comment>
<name>A0A7K1FJM3_9ACTN</name>
<evidence type="ECO:0000313" key="7">
    <source>
        <dbReference type="EMBL" id="MTD13064.1"/>
    </source>
</evidence>
<sequence length="413" mass="42787">MSSHVSATASTPAPIAVVGIGADGWPGLDDHRRRVLTGAATVVGGPRQLTLLPDDVGARRTPLPRPLRDRLPALLEQAAAPVVVLASGDPLLSGIGSTLLDLLGPDAVEVLPHLSSVTLARARMGWRAEDVAVVSAVGRPLHPVLREIHPDARIVVLSADSGTPAALAALLTRHGHGNAAMTVLADLGGAELRLDGTPGAWPDVTVPDLNLVCLHGFSTGSSTTPGLPDEAYEHDGQLTKRELRAAALARLGPRTGELLWDLGAGAGSIAIEWCRQHPHNRAVAVESDPERADRISRNASRLGVTVSVVTGRTPDALTGLPDPDAVFVGGGLGGEGGAATLRLARESLRPGGRLVAHAVTLEGEQSLLAAAGTNGGDLTRISVERALPLGRWTGWTPARPVVQWALDVPREGF</sequence>
<gene>
    <name evidence="7" type="primary">cbiE</name>
    <name evidence="7" type="ORF">GIS00_03770</name>
</gene>
<dbReference type="InterPro" id="IPR006365">
    <property type="entry name" value="Cbl_synth_CobL"/>
</dbReference>
<dbReference type="GO" id="GO:0008276">
    <property type="term" value="F:protein methyltransferase activity"/>
    <property type="evidence" value="ECO:0007669"/>
    <property type="project" value="InterPro"/>
</dbReference>
<dbReference type="InterPro" id="IPR029063">
    <property type="entry name" value="SAM-dependent_MTases_sf"/>
</dbReference>
<evidence type="ECO:0000313" key="8">
    <source>
        <dbReference type="Proteomes" id="UP000460221"/>
    </source>
</evidence>
<keyword evidence="4 7" id="KW-0808">Transferase</keyword>
<dbReference type="EMBL" id="WLYK01000001">
    <property type="protein sequence ID" value="MTD13064.1"/>
    <property type="molecule type" value="Genomic_DNA"/>
</dbReference>
<dbReference type="UniPathway" id="UPA00148"/>
<evidence type="ECO:0000259" key="6">
    <source>
        <dbReference type="Pfam" id="PF00590"/>
    </source>
</evidence>
<dbReference type="CDD" id="cd11644">
    <property type="entry name" value="Precorrin-6Y-MT"/>
    <property type="match status" value="1"/>
</dbReference>
<dbReference type="InterPro" id="IPR014008">
    <property type="entry name" value="Cbl_synth_MTase_CbiT"/>
</dbReference>
<dbReference type="RefSeq" id="WP_322097448.1">
    <property type="nucleotide sequence ID" value="NZ_WLYK01000001.1"/>
</dbReference>
<dbReference type="InterPro" id="IPR000878">
    <property type="entry name" value="4pyrrol_Mease"/>
</dbReference>
<dbReference type="AlphaFoldDB" id="A0A7K1FJM3"/>
<dbReference type="SUPFAM" id="SSF53790">
    <property type="entry name" value="Tetrapyrrole methylase"/>
    <property type="match status" value="1"/>
</dbReference>
<dbReference type="GO" id="GO:0009236">
    <property type="term" value="P:cobalamin biosynthetic process"/>
    <property type="evidence" value="ECO:0007669"/>
    <property type="project" value="UniProtKB-UniPathway"/>
</dbReference>
<feature type="domain" description="Tetrapyrrole methylase" evidence="6">
    <location>
        <begin position="15"/>
        <end position="188"/>
    </location>
</feature>
<dbReference type="GO" id="GO:0032259">
    <property type="term" value="P:methylation"/>
    <property type="evidence" value="ECO:0007669"/>
    <property type="project" value="UniProtKB-KW"/>
</dbReference>
<dbReference type="Gene3D" id="3.40.50.150">
    <property type="entry name" value="Vaccinia Virus protein VP39"/>
    <property type="match status" value="1"/>
</dbReference>
<dbReference type="PANTHER" id="PTHR43182:SF1">
    <property type="entry name" value="COBALT-PRECORRIN-7 C(5)-METHYLTRANSFERASE"/>
    <property type="match status" value="1"/>
</dbReference>
<dbReference type="PANTHER" id="PTHR43182">
    <property type="entry name" value="COBALT-PRECORRIN-6B C(15)-METHYLTRANSFERASE (DECARBOXYLATING)"/>
    <property type="match status" value="1"/>
</dbReference>
<keyword evidence="5" id="KW-0949">S-adenosyl-L-methionine</keyword>
<evidence type="ECO:0000256" key="2">
    <source>
        <dbReference type="ARBA" id="ARBA00022573"/>
    </source>
</evidence>
<keyword evidence="8" id="KW-1185">Reference proteome</keyword>
<evidence type="ECO:0000256" key="5">
    <source>
        <dbReference type="ARBA" id="ARBA00022691"/>
    </source>
</evidence>
<accession>A0A7K1FJM3</accession>
<dbReference type="Proteomes" id="UP000460221">
    <property type="component" value="Unassembled WGS sequence"/>
</dbReference>
<dbReference type="Pfam" id="PF00590">
    <property type="entry name" value="TP_methylase"/>
    <property type="match status" value="1"/>
</dbReference>
<evidence type="ECO:0000256" key="3">
    <source>
        <dbReference type="ARBA" id="ARBA00022603"/>
    </source>
</evidence>
<dbReference type="InterPro" id="IPR035996">
    <property type="entry name" value="4pyrrol_Methylase_sf"/>
</dbReference>